<organism evidence="1 2">
    <name type="scientific">Pseudomonas fitomaticsae</name>
    <dbReference type="NCBI Taxonomy" id="2837969"/>
    <lineage>
        <taxon>Bacteria</taxon>
        <taxon>Pseudomonadati</taxon>
        <taxon>Pseudomonadota</taxon>
        <taxon>Gammaproteobacteria</taxon>
        <taxon>Pseudomonadales</taxon>
        <taxon>Pseudomonadaceae</taxon>
        <taxon>Pseudomonas</taxon>
    </lineage>
</organism>
<protein>
    <submittedName>
        <fullName evidence="1">Phage tail protein</fullName>
    </submittedName>
</protein>
<dbReference type="Proteomes" id="UP001162907">
    <property type="component" value="Chromosome"/>
</dbReference>
<evidence type="ECO:0000313" key="2">
    <source>
        <dbReference type="Proteomes" id="UP001162907"/>
    </source>
</evidence>
<gene>
    <name evidence="1" type="ORF">KJY40_21225</name>
</gene>
<evidence type="ECO:0000313" key="1">
    <source>
        <dbReference type="EMBL" id="UFP98547.1"/>
    </source>
</evidence>
<sequence length="113" mass="12397">MAEPEVFTWCPMVDAVGTETDRVRTAQFGDGYSQAVGDGINTRVGTYPVTFTGKREMIVAVKAFLDRHGGHKSFLWTPPLGEPSLFRAPERTISPKGADVFTLTTTFNQVFAP</sequence>
<dbReference type="RefSeq" id="WP_230732596.1">
    <property type="nucleotide sequence ID" value="NZ_CP075567.1"/>
</dbReference>
<keyword evidence="2" id="KW-1185">Reference proteome</keyword>
<accession>A0ABY3PXA3</accession>
<dbReference type="InterPro" id="IPR010265">
    <property type="entry name" value="Phage_lambda_TipM"/>
</dbReference>
<proteinExistence type="predicted"/>
<reference evidence="1 2" key="1">
    <citation type="journal article" date="2022" name="Int. J. Syst. Evol. Microbiol.">
        <title>Pseudomonas fitomaticsae sp. nov., isolated at Marimurtra Botanical Garden in Blanes, Catalonia, Spain.</title>
        <authorList>
            <person name="Atanasov K.E."/>
            <person name="Galbis D.M."/>
            <person name="Cornado D."/>
            <person name="Serpico A."/>
            <person name="Sanchez G."/>
            <person name="Bosch M."/>
            <person name="Ferrer A."/>
            <person name="Altabella T."/>
        </authorList>
    </citation>
    <scope>NUCLEOTIDE SEQUENCE [LARGE SCALE GENOMIC DNA]</scope>
    <source>
        <strain evidence="1 2">FIT81</strain>
    </source>
</reference>
<dbReference type="EMBL" id="CP075567">
    <property type="protein sequence ID" value="UFP98547.1"/>
    <property type="molecule type" value="Genomic_DNA"/>
</dbReference>
<name>A0ABY3PXA3_9PSED</name>
<dbReference type="Pfam" id="PF05939">
    <property type="entry name" value="Phage_min_tail"/>
    <property type="match status" value="1"/>
</dbReference>